<comment type="subcellular location">
    <subcellularLocation>
        <location evidence="1 10">Periplasm</location>
    </subcellularLocation>
</comment>
<dbReference type="AlphaFoldDB" id="A0A4R3N810"/>
<dbReference type="InterPro" id="IPR018323">
    <property type="entry name" value="OM_lipoprot_carrier_LolA_Pbac"/>
</dbReference>
<dbReference type="Pfam" id="PF03548">
    <property type="entry name" value="LolA"/>
    <property type="match status" value="1"/>
</dbReference>
<protein>
    <recommendedName>
        <fullName evidence="4 10">Outer-membrane lipoprotein carrier protein</fullName>
    </recommendedName>
</protein>
<dbReference type="GO" id="GO:0044874">
    <property type="term" value="P:lipoprotein localization to outer membrane"/>
    <property type="evidence" value="ECO:0007669"/>
    <property type="project" value="UniProtKB-UniRule"/>
</dbReference>
<dbReference type="RefSeq" id="WP_114960376.1">
    <property type="nucleotide sequence ID" value="NZ_MSZW01000016.1"/>
</dbReference>
<evidence type="ECO:0000256" key="4">
    <source>
        <dbReference type="ARBA" id="ARBA00014035"/>
    </source>
</evidence>
<keyword evidence="8 10" id="KW-0653">Protein transport</keyword>
<evidence type="ECO:0000256" key="8">
    <source>
        <dbReference type="ARBA" id="ARBA00022927"/>
    </source>
</evidence>
<gene>
    <name evidence="10" type="primary">lolA</name>
    <name evidence="11" type="ORF">EDC34_10653</name>
</gene>
<name>A0A4R3N810_9GAMM</name>
<evidence type="ECO:0000313" key="12">
    <source>
        <dbReference type="Proteomes" id="UP000295414"/>
    </source>
</evidence>
<evidence type="ECO:0000256" key="6">
    <source>
        <dbReference type="ARBA" id="ARBA00022729"/>
    </source>
</evidence>
<keyword evidence="12" id="KW-1185">Reference proteome</keyword>
<dbReference type="InterPro" id="IPR029046">
    <property type="entry name" value="LolA/LolB/LppX"/>
</dbReference>
<dbReference type="CDD" id="cd16325">
    <property type="entry name" value="LolA"/>
    <property type="match status" value="1"/>
</dbReference>
<evidence type="ECO:0000313" key="11">
    <source>
        <dbReference type="EMBL" id="TCT23233.1"/>
    </source>
</evidence>
<organism evidence="11 12">
    <name type="scientific">Thermomonas haemolytica</name>
    <dbReference type="NCBI Taxonomy" id="141949"/>
    <lineage>
        <taxon>Bacteria</taxon>
        <taxon>Pseudomonadati</taxon>
        <taxon>Pseudomonadota</taxon>
        <taxon>Gammaproteobacteria</taxon>
        <taxon>Lysobacterales</taxon>
        <taxon>Lysobacteraceae</taxon>
        <taxon>Thermomonas</taxon>
    </lineage>
</organism>
<evidence type="ECO:0000256" key="3">
    <source>
        <dbReference type="ARBA" id="ARBA00011245"/>
    </source>
</evidence>
<dbReference type="PANTHER" id="PTHR35869:SF1">
    <property type="entry name" value="OUTER-MEMBRANE LIPOPROTEIN CARRIER PROTEIN"/>
    <property type="match status" value="1"/>
</dbReference>
<evidence type="ECO:0000256" key="5">
    <source>
        <dbReference type="ARBA" id="ARBA00022448"/>
    </source>
</evidence>
<dbReference type="HAMAP" id="MF_00240">
    <property type="entry name" value="LolA"/>
    <property type="match status" value="1"/>
</dbReference>
<dbReference type="InterPro" id="IPR004564">
    <property type="entry name" value="OM_lipoprot_carrier_LolA-like"/>
</dbReference>
<dbReference type="Proteomes" id="UP000295414">
    <property type="component" value="Unassembled WGS sequence"/>
</dbReference>
<comment type="caution">
    <text evidence="11">The sequence shown here is derived from an EMBL/GenBank/DDBJ whole genome shotgun (WGS) entry which is preliminary data.</text>
</comment>
<proteinExistence type="inferred from homology"/>
<evidence type="ECO:0000256" key="1">
    <source>
        <dbReference type="ARBA" id="ARBA00004418"/>
    </source>
</evidence>
<comment type="subunit">
    <text evidence="3 10">Monomer.</text>
</comment>
<dbReference type="Gene3D" id="2.50.20.10">
    <property type="entry name" value="Lipoprotein localisation LolA/LolB/LppX"/>
    <property type="match status" value="1"/>
</dbReference>
<evidence type="ECO:0000256" key="10">
    <source>
        <dbReference type="HAMAP-Rule" id="MF_00240"/>
    </source>
</evidence>
<feature type="chain" id="PRO_5021055858" description="Outer-membrane lipoprotein carrier protein" evidence="10">
    <location>
        <begin position="22"/>
        <end position="205"/>
    </location>
</feature>
<keyword evidence="9 10" id="KW-0143">Chaperone</keyword>
<comment type="function">
    <text evidence="10">Participates in the translocation of lipoproteins from the inner membrane to the outer membrane. Only forms a complex with a lipoprotein if the residue after the N-terminal Cys is not an aspartate (The Asp acts as a targeting signal to indicate that the lipoprotein should stay in the inner membrane).</text>
</comment>
<keyword evidence="6 10" id="KW-0732">Signal</keyword>
<feature type="signal peptide" evidence="10">
    <location>
        <begin position="1"/>
        <end position="21"/>
    </location>
</feature>
<evidence type="ECO:0000256" key="2">
    <source>
        <dbReference type="ARBA" id="ARBA00007615"/>
    </source>
</evidence>
<evidence type="ECO:0000256" key="7">
    <source>
        <dbReference type="ARBA" id="ARBA00022764"/>
    </source>
</evidence>
<dbReference type="OrthoDB" id="9787361at2"/>
<dbReference type="SUPFAM" id="SSF89392">
    <property type="entry name" value="Prokaryotic lipoproteins and lipoprotein localization factors"/>
    <property type="match status" value="1"/>
</dbReference>
<evidence type="ECO:0000256" key="9">
    <source>
        <dbReference type="ARBA" id="ARBA00023186"/>
    </source>
</evidence>
<dbReference type="EMBL" id="SMAP01000006">
    <property type="protein sequence ID" value="TCT23233.1"/>
    <property type="molecule type" value="Genomic_DNA"/>
</dbReference>
<dbReference type="NCBIfam" id="TIGR00547">
    <property type="entry name" value="lolA"/>
    <property type="match status" value="1"/>
</dbReference>
<keyword evidence="5 10" id="KW-0813">Transport</keyword>
<keyword evidence="11" id="KW-0449">Lipoprotein</keyword>
<comment type="similarity">
    <text evidence="2 10">Belongs to the LolA family.</text>
</comment>
<dbReference type="PANTHER" id="PTHR35869">
    <property type="entry name" value="OUTER-MEMBRANE LIPOPROTEIN CARRIER PROTEIN"/>
    <property type="match status" value="1"/>
</dbReference>
<keyword evidence="7 10" id="KW-0574">Periplasm</keyword>
<dbReference type="GO" id="GO:0042953">
    <property type="term" value="P:lipoprotein transport"/>
    <property type="evidence" value="ECO:0007669"/>
    <property type="project" value="InterPro"/>
</dbReference>
<dbReference type="GO" id="GO:0030288">
    <property type="term" value="C:outer membrane-bounded periplasmic space"/>
    <property type="evidence" value="ECO:0007669"/>
    <property type="project" value="TreeGrafter"/>
</dbReference>
<sequence precursor="true">MKPIASILATGLLAAASLAHAGARDALETFTRGLKGLDGQFTQQVFDAKGRQKEANSGRVAVATPDRLRWEYTRPYPQLVLADGKTVWVYEPDLNQVSKRAQGVEEASSPLALLLTPARLERDFVVREAGNSDGVDWLEITPRRADAAFKVARLGFAQGQLARLDYTDALDQRTVIAFSGWTRNPAFAADTFKFVPPKGVDVIGG</sequence>
<accession>A0A4R3N810</accession>
<reference evidence="11 12" key="1">
    <citation type="submission" date="2019-03" db="EMBL/GenBank/DDBJ databases">
        <title>Genomic Encyclopedia of Type Strains, Phase IV (KMG-IV): sequencing the most valuable type-strain genomes for metagenomic binning, comparative biology and taxonomic classification.</title>
        <authorList>
            <person name="Goeker M."/>
        </authorList>
    </citation>
    <scope>NUCLEOTIDE SEQUENCE [LARGE SCALE GENOMIC DNA]</scope>
    <source>
        <strain evidence="11 12">DSM 13605</strain>
    </source>
</reference>